<evidence type="ECO:0000256" key="5">
    <source>
        <dbReference type="ARBA" id="ARBA00022552"/>
    </source>
</evidence>
<feature type="active site" description="Nucleophile" evidence="13">
    <location>
        <position position="373"/>
    </location>
</feature>
<keyword evidence="16" id="KW-1185">Reference proteome</keyword>
<dbReference type="Gene3D" id="3.40.50.150">
    <property type="entry name" value="Vaccinia Virus protein VP39"/>
    <property type="match status" value="1"/>
</dbReference>
<dbReference type="InterPro" id="IPR006027">
    <property type="entry name" value="NusB_RsmB_TIM44"/>
</dbReference>
<evidence type="ECO:0000256" key="3">
    <source>
        <dbReference type="ARBA" id="ARBA00012140"/>
    </source>
</evidence>
<dbReference type="NCBIfam" id="NF011494">
    <property type="entry name" value="PRK14902.1"/>
    <property type="match status" value="1"/>
</dbReference>
<dbReference type="InterPro" id="IPR029063">
    <property type="entry name" value="SAM-dependent_MTases_sf"/>
</dbReference>
<reference evidence="15 16" key="1">
    <citation type="submission" date="2023-09" db="EMBL/GenBank/DDBJ databases">
        <authorList>
            <person name="Rey-Velasco X."/>
        </authorList>
    </citation>
    <scope>NUCLEOTIDE SEQUENCE [LARGE SCALE GENOMIC DNA]</scope>
    <source>
        <strain evidence="15 16">W431</strain>
    </source>
</reference>
<dbReference type="Proteomes" id="UP001266357">
    <property type="component" value="Unassembled WGS sequence"/>
</dbReference>
<keyword evidence="9 13" id="KW-0694">RNA-binding</keyword>
<dbReference type="CDD" id="cd02440">
    <property type="entry name" value="AdoMet_MTases"/>
    <property type="match status" value="1"/>
</dbReference>
<comment type="catalytic activity">
    <reaction evidence="12">
        <text>cytidine(967) in 16S rRNA + S-adenosyl-L-methionine = 5-methylcytidine(967) in 16S rRNA + S-adenosyl-L-homocysteine + H(+)</text>
        <dbReference type="Rhea" id="RHEA:42748"/>
        <dbReference type="Rhea" id="RHEA-COMP:10219"/>
        <dbReference type="Rhea" id="RHEA-COMP:10220"/>
        <dbReference type="ChEBI" id="CHEBI:15378"/>
        <dbReference type="ChEBI" id="CHEBI:57856"/>
        <dbReference type="ChEBI" id="CHEBI:59789"/>
        <dbReference type="ChEBI" id="CHEBI:74483"/>
        <dbReference type="ChEBI" id="CHEBI:82748"/>
        <dbReference type="EC" id="2.1.1.176"/>
    </reaction>
</comment>
<evidence type="ECO:0000256" key="13">
    <source>
        <dbReference type="PROSITE-ProRule" id="PRU01023"/>
    </source>
</evidence>
<name>A0ABU3A249_9GAMM</name>
<keyword evidence="7 13" id="KW-0808">Transferase</keyword>
<dbReference type="InterPro" id="IPR035926">
    <property type="entry name" value="NusB-like_sf"/>
</dbReference>
<keyword evidence="4" id="KW-0963">Cytoplasm</keyword>
<dbReference type="NCBIfam" id="TIGR00563">
    <property type="entry name" value="rsmB"/>
    <property type="match status" value="1"/>
</dbReference>
<feature type="binding site" evidence="13">
    <location>
        <position position="301"/>
    </location>
    <ligand>
        <name>S-adenosyl-L-methionine</name>
        <dbReference type="ChEBI" id="CHEBI:59789"/>
    </ligand>
</feature>
<dbReference type="Gene3D" id="1.10.287.730">
    <property type="entry name" value="Helix hairpin bin"/>
    <property type="match status" value="1"/>
</dbReference>
<evidence type="ECO:0000256" key="1">
    <source>
        <dbReference type="ARBA" id="ARBA00002724"/>
    </source>
</evidence>
<gene>
    <name evidence="15" type="primary">rsmB</name>
    <name evidence="15" type="ORF">RM573_11645</name>
</gene>
<sequence>MATNVRALAAKCTYAVIDKGRSLADELPALQEKVIGKDKGLLQELCYGVLRYLPELEHEVRQLIQKPLVAKQRAVHFLLLVGIYQIKYTRIPDHAAVSETVAATKPLKHQHLKALVNGILRNFQRKTTDNDEKLPVAIQYNHPSWFIKKIQNAYPDDWPAVLNANQEKPPMWLRVNQQHHTIEQYLELLAKADIEVASVDEFSGAIKLAQATDVNNLPGFELGHVSVQDGAAQQAAVLLDCQPHDNVLDCCAAPGGKTCHILELRPSINAMTAIDIEEKRLLRVKDNLARLNLSANVIAADASKPELWWDKQAYDRILLDAPCSGTGVIRRHPDIKWLRKSTDIEALTILQQQILKNIWPLLKPGGTLLYVTCSILPEENCEQIQQFISKNSDAELIAIDNTQQKIGWQILPNEQSMDGFYYAKLKKKNNG</sequence>
<evidence type="ECO:0000259" key="14">
    <source>
        <dbReference type="PROSITE" id="PS51686"/>
    </source>
</evidence>
<dbReference type="Gene3D" id="3.30.70.1170">
    <property type="entry name" value="Sun protein, domain 3"/>
    <property type="match status" value="1"/>
</dbReference>
<organism evidence="15 16">
    <name type="scientific">Thalassotalea castellviae</name>
    <dbReference type="NCBI Taxonomy" id="3075612"/>
    <lineage>
        <taxon>Bacteria</taxon>
        <taxon>Pseudomonadati</taxon>
        <taxon>Pseudomonadota</taxon>
        <taxon>Gammaproteobacteria</taxon>
        <taxon>Alteromonadales</taxon>
        <taxon>Colwelliaceae</taxon>
        <taxon>Thalassotalea</taxon>
    </lineage>
</organism>
<proteinExistence type="inferred from homology"/>
<protein>
    <recommendedName>
        <fullName evidence="3">16S rRNA (cytosine(967)-C(5))-methyltransferase</fullName>
        <ecNumber evidence="3">2.1.1.176</ecNumber>
    </recommendedName>
    <alternativeName>
        <fullName evidence="10">16S rRNA m5C967 methyltransferase</fullName>
    </alternativeName>
    <alternativeName>
        <fullName evidence="11">rRNA (cytosine-C(5)-)-methyltransferase RsmB</fullName>
    </alternativeName>
</protein>
<dbReference type="Pfam" id="PF01189">
    <property type="entry name" value="Methyltr_RsmB-F"/>
    <property type="match status" value="1"/>
</dbReference>
<feature type="binding site" evidence="13">
    <location>
        <position position="275"/>
    </location>
    <ligand>
        <name>S-adenosyl-L-methionine</name>
        <dbReference type="ChEBI" id="CHEBI:59789"/>
    </ligand>
</feature>
<evidence type="ECO:0000256" key="2">
    <source>
        <dbReference type="ARBA" id="ARBA00004496"/>
    </source>
</evidence>
<evidence type="ECO:0000256" key="8">
    <source>
        <dbReference type="ARBA" id="ARBA00022691"/>
    </source>
</evidence>
<dbReference type="PANTHER" id="PTHR22807:SF61">
    <property type="entry name" value="NOL1_NOP2_SUN FAMILY PROTEIN _ ANTITERMINATION NUSB DOMAIN-CONTAINING PROTEIN"/>
    <property type="match status" value="1"/>
</dbReference>
<evidence type="ECO:0000313" key="16">
    <source>
        <dbReference type="Proteomes" id="UP001266357"/>
    </source>
</evidence>
<keyword evidence="6 13" id="KW-0489">Methyltransferase</keyword>
<dbReference type="SUPFAM" id="SSF48013">
    <property type="entry name" value="NusB-like"/>
    <property type="match status" value="1"/>
</dbReference>
<feature type="binding site" evidence="13">
    <location>
        <begin position="251"/>
        <end position="257"/>
    </location>
    <ligand>
        <name>S-adenosyl-L-methionine</name>
        <dbReference type="ChEBI" id="CHEBI:59789"/>
    </ligand>
</feature>
<keyword evidence="5" id="KW-0698">rRNA processing</keyword>
<dbReference type="RefSeq" id="WP_311581943.1">
    <property type="nucleotide sequence ID" value="NZ_JAVRIF010000006.1"/>
</dbReference>
<dbReference type="PANTHER" id="PTHR22807">
    <property type="entry name" value="NOP2 YEAST -RELATED NOL1/NOP2/FMU SUN DOMAIN-CONTAINING"/>
    <property type="match status" value="1"/>
</dbReference>
<comment type="caution">
    <text evidence="15">The sequence shown here is derived from an EMBL/GenBank/DDBJ whole genome shotgun (WGS) entry which is preliminary data.</text>
</comment>
<dbReference type="Pfam" id="PF22458">
    <property type="entry name" value="RsmF-B_ferredox"/>
    <property type="match status" value="1"/>
</dbReference>
<evidence type="ECO:0000256" key="6">
    <source>
        <dbReference type="ARBA" id="ARBA00022603"/>
    </source>
</evidence>
<feature type="domain" description="SAM-dependent MTase RsmB/NOP-type" evidence="14">
    <location>
        <begin position="161"/>
        <end position="428"/>
    </location>
</feature>
<dbReference type="PRINTS" id="PR02008">
    <property type="entry name" value="RCMTFAMILY"/>
</dbReference>
<dbReference type="SUPFAM" id="SSF53335">
    <property type="entry name" value="S-adenosyl-L-methionine-dependent methyltransferases"/>
    <property type="match status" value="1"/>
</dbReference>
<dbReference type="EC" id="2.1.1.176" evidence="3"/>
<dbReference type="InterPro" id="IPR054728">
    <property type="entry name" value="RsmB-like_ferredoxin"/>
</dbReference>
<dbReference type="InterPro" id="IPR004573">
    <property type="entry name" value="rRNA_ssu_MeTfrase_B"/>
</dbReference>
<dbReference type="InterPro" id="IPR023267">
    <property type="entry name" value="RCMT"/>
</dbReference>
<evidence type="ECO:0000256" key="9">
    <source>
        <dbReference type="ARBA" id="ARBA00022884"/>
    </source>
</evidence>
<keyword evidence="8 13" id="KW-0949">S-adenosyl-L-methionine</keyword>
<dbReference type="InterPro" id="IPR049560">
    <property type="entry name" value="MeTrfase_RsmB-F_NOP2_cat"/>
</dbReference>
<comment type="subcellular location">
    <subcellularLocation>
        <location evidence="2">Cytoplasm</location>
    </subcellularLocation>
</comment>
<evidence type="ECO:0000256" key="4">
    <source>
        <dbReference type="ARBA" id="ARBA00022490"/>
    </source>
</evidence>
<evidence type="ECO:0000256" key="11">
    <source>
        <dbReference type="ARBA" id="ARBA00031088"/>
    </source>
</evidence>
<evidence type="ECO:0000256" key="7">
    <source>
        <dbReference type="ARBA" id="ARBA00022679"/>
    </source>
</evidence>
<dbReference type="NCBIfam" id="NF008149">
    <property type="entry name" value="PRK10901.1"/>
    <property type="match status" value="1"/>
</dbReference>
<comment type="function">
    <text evidence="1">Specifically methylates the cytosine at position 967 (m5C967) of 16S rRNA.</text>
</comment>
<dbReference type="EMBL" id="JAVRIF010000006">
    <property type="protein sequence ID" value="MDT0604249.1"/>
    <property type="molecule type" value="Genomic_DNA"/>
</dbReference>
<dbReference type="Gene3D" id="1.10.940.10">
    <property type="entry name" value="NusB-like"/>
    <property type="match status" value="1"/>
</dbReference>
<evidence type="ECO:0000313" key="15">
    <source>
        <dbReference type="EMBL" id="MDT0604249.1"/>
    </source>
</evidence>
<dbReference type="PROSITE" id="PS51686">
    <property type="entry name" value="SAM_MT_RSMB_NOP"/>
    <property type="match status" value="1"/>
</dbReference>
<dbReference type="GO" id="GO:0008168">
    <property type="term" value="F:methyltransferase activity"/>
    <property type="evidence" value="ECO:0007669"/>
    <property type="project" value="UniProtKB-KW"/>
</dbReference>
<dbReference type="GO" id="GO:0032259">
    <property type="term" value="P:methylation"/>
    <property type="evidence" value="ECO:0007669"/>
    <property type="project" value="UniProtKB-KW"/>
</dbReference>
<evidence type="ECO:0000256" key="10">
    <source>
        <dbReference type="ARBA" id="ARBA00030399"/>
    </source>
</evidence>
<accession>A0ABU3A249</accession>
<dbReference type="InterPro" id="IPR001678">
    <property type="entry name" value="MeTrfase_RsmB-F_NOP2_dom"/>
</dbReference>
<evidence type="ECO:0000256" key="12">
    <source>
        <dbReference type="ARBA" id="ARBA00047283"/>
    </source>
</evidence>
<dbReference type="Pfam" id="PF01029">
    <property type="entry name" value="NusB"/>
    <property type="match status" value="1"/>
</dbReference>
<comment type="similarity">
    <text evidence="13">Belongs to the class I-like SAM-binding methyltransferase superfamily. RsmB/NOP family.</text>
</comment>
<feature type="binding site" evidence="13">
    <location>
        <position position="320"/>
    </location>
    <ligand>
        <name>S-adenosyl-L-methionine</name>
        <dbReference type="ChEBI" id="CHEBI:59789"/>
    </ligand>
</feature>